<dbReference type="GO" id="GO:0032784">
    <property type="term" value="P:regulation of DNA-templated transcription elongation"/>
    <property type="evidence" value="ECO:0007669"/>
    <property type="project" value="InterPro"/>
</dbReference>
<dbReference type="GO" id="GO:0070063">
    <property type="term" value="F:RNA polymerase binding"/>
    <property type="evidence" value="ECO:0007669"/>
    <property type="project" value="InterPro"/>
</dbReference>
<evidence type="ECO:0000259" key="1">
    <source>
        <dbReference type="Pfam" id="PF01272"/>
    </source>
</evidence>
<feature type="domain" description="Transcription elongation factor GreA/GreB C-terminal" evidence="1">
    <location>
        <begin position="51"/>
        <end position="125"/>
    </location>
</feature>
<dbReference type="GO" id="GO:0006354">
    <property type="term" value="P:DNA-templated transcription elongation"/>
    <property type="evidence" value="ECO:0007669"/>
    <property type="project" value="TreeGrafter"/>
</dbReference>
<proteinExistence type="predicted"/>
<dbReference type="EMBL" id="LFNG01000007">
    <property type="protein sequence ID" value="KMQ71529.1"/>
    <property type="molecule type" value="Genomic_DNA"/>
</dbReference>
<dbReference type="NCBIfam" id="NF004396">
    <property type="entry name" value="PRK05753.1"/>
    <property type="match status" value="1"/>
</dbReference>
<accession>A0A0J7J0F2</accession>
<dbReference type="PANTHER" id="PTHR30437:SF5">
    <property type="entry name" value="REGULATOR OF NUCLEOSIDE DIPHOSPHATE KINASE"/>
    <property type="match status" value="1"/>
</dbReference>
<dbReference type="SUPFAM" id="SSF54534">
    <property type="entry name" value="FKBP-like"/>
    <property type="match status" value="1"/>
</dbReference>
<dbReference type="Pfam" id="PF01272">
    <property type="entry name" value="GreA_GreB"/>
    <property type="match status" value="1"/>
</dbReference>
<dbReference type="InterPro" id="IPR018151">
    <property type="entry name" value="TF_GreA/GreB_CS"/>
</dbReference>
<dbReference type="PROSITE" id="PS00830">
    <property type="entry name" value="GREAB_2"/>
    <property type="match status" value="1"/>
</dbReference>
<dbReference type="Gene3D" id="3.10.50.30">
    <property type="entry name" value="Transcription elongation factor, GreA/GreB, C-terminal domain"/>
    <property type="match status" value="1"/>
</dbReference>
<dbReference type="AlphaFoldDB" id="A0A0J7J0F2"/>
<keyword evidence="3" id="KW-1185">Reference proteome</keyword>
<sequence>MKQILITKNDYARIHQAITNAKQSNSIKKEEAEKLLTELHSAKVVKSEEIPADVVTMNSIVKFHFENNKKEMQFQIVYPNQADFKNGKVSIFSPVAAALIGYGVDDEIDWLVPSGATKIIIDEIIYQPEAAGDLDL</sequence>
<evidence type="ECO:0000313" key="2">
    <source>
        <dbReference type="EMBL" id="KMQ71529.1"/>
    </source>
</evidence>
<dbReference type="STRING" id="1304281.ACM44_06815"/>
<dbReference type="InterPro" id="IPR036953">
    <property type="entry name" value="GreA/GreB_C_sf"/>
</dbReference>
<evidence type="ECO:0000313" key="3">
    <source>
        <dbReference type="Proteomes" id="UP000035900"/>
    </source>
</evidence>
<dbReference type="GO" id="GO:0003677">
    <property type="term" value="F:DNA binding"/>
    <property type="evidence" value="ECO:0007669"/>
    <property type="project" value="InterPro"/>
</dbReference>
<dbReference type="RefSeq" id="WP_048499278.1">
    <property type="nucleotide sequence ID" value="NZ_LFNG01000007.1"/>
</dbReference>
<dbReference type="PATRIC" id="fig|1304281.5.peg.1461"/>
<reference evidence="2 3" key="1">
    <citation type="journal article" date="2004" name="Int. J. Syst. Evol. Microbiol.">
        <title>Kaistella koreensis gen. nov., sp. nov., a novel member of the Chryseobacterium-Bergeyella-Riemerella branch.</title>
        <authorList>
            <person name="Kim M.K."/>
            <person name="Im W.T."/>
            <person name="Shin Y.K."/>
            <person name="Lim J.H."/>
            <person name="Kim S.H."/>
            <person name="Lee B.C."/>
            <person name="Park M.Y."/>
            <person name="Lee K.Y."/>
            <person name="Lee S.T."/>
        </authorList>
    </citation>
    <scope>NUCLEOTIDE SEQUENCE [LARGE SCALE GENOMIC DNA]</scope>
    <source>
        <strain evidence="2 3">CCUG 49689</strain>
    </source>
</reference>
<dbReference type="PANTHER" id="PTHR30437">
    <property type="entry name" value="TRANSCRIPTION ELONGATION FACTOR GREA"/>
    <property type="match status" value="1"/>
</dbReference>
<dbReference type="InterPro" id="IPR001437">
    <property type="entry name" value="Tscrpt_elong_fac_GreA/B_C"/>
</dbReference>
<name>A0A0J7J0F2_9FLAO</name>
<dbReference type="OrthoDB" id="192847at2"/>
<protein>
    <recommendedName>
        <fullName evidence="1">Transcription elongation factor GreA/GreB C-terminal domain-containing protein</fullName>
    </recommendedName>
</protein>
<dbReference type="InterPro" id="IPR023459">
    <property type="entry name" value="Tscrpt_elong_fac_GreA/B_fam"/>
</dbReference>
<dbReference type="PIRSF" id="PIRSF006092">
    <property type="entry name" value="GreA_GreB"/>
    <property type="match status" value="1"/>
</dbReference>
<comment type="caution">
    <text evidence="2">The sequence shown here is derived from an EMBL/GenBank/DDBJ whole genome shotgun (WGS) entry which is preliminary data.</text>
</comment>
<organism evidence="2 3">
    <name type="scientific">Chryseobacterium koreense CCUG 49689</name>
    <dbReference type="NCBI Taxonomy" id="1304281"/>
    <lineage>
        <taxon>Bacteria</taxon>
        <taxon>Pseudomonadati</taxon>
        <taxon>Bacteroidota</taxon>
        <taxon>Flavobacteriia</taxon>
        <taxon>Flavobacteriales</taxon>
        <taxon>Weeksellaceae</taxon>
        <taxon>Chryseobacterium group</taxon>
        <taxon>Chryseobacterium</taxon>
    </lineage>
</organism>
<gene>
    <name evidence="2" type="ORF">ACM44_06815</name>
</gene>
<dbReference type="Proteomes" id="UP000035900">
    <property type="component" value="Unassembled WGS sequence"/>
</dbReference>